<feature type="chain" id="PRO_5039058773" description="Ig-like domain-containing protein" evidence="1">
    <location>
        <begin position="26"/>
        <end position="166"/>
    </location>
</feature>
<keyword evidence="1" id="KW-0732">Signal</keyword>
<reference evidence="2 3" key="1">
    <citation type="submission" date="2019-04" db="EMBL/GenBank/DDBJ databases">
        <title>Herbidospora sp. NEAU-GS14.nov., a novel actinomycete isolated from soil.</title>
        <authorList>
            <person name="Han L."/>
        </authorList>
    </citation>
    <scope>NUCLEOTIDE SEQUENCE [LARGE SCALE GENOMIC DNA]</scope>
    <source>
        <strain evidence="2 3">NEAU-GS14</strain>
    </source>
</reference>
<name>A0A4U3MBE3_9ACTN</name>
<comment type="caution">
    <text evidence="2">The sequence shown here is derived from an EMBL/GenBank/DDBJ whole genome shotgun (WGS) entry which is preliminary data.</text>
</comment>
<gene>
    <name evidence="2" type="ORF">FDA94_20595</name>
</gene>
<evidence type="ECO:0000313" key="2">
    <source>
        <dbReference type="EMBL" id="TKK86518.1"/>
    </source>
</evidence>
<dbReference type="AlphaFoldDB" id="A0A4U3MBE3"/>
<feature type="signal peptide" evidence="1">
    <location>
        <begin position="1"/>
        <end position="25"/>
    </location>
</feature>
<evidence type="ECO:0000256" key="1">
    <source>
        <dbReference type="SAM" id="SignalP"/>
    </source>
</evidence>
<dbReference type="EMBL" id="SZQA01000020">
    <property type="protein sequence ID" value="TKK86518.1"/>
    <property type="molecule type" value="Genomic_DNA"/>
</dbReference>
<evidence type="ECO:0008006" key="4">
    <source>
        <dbReference type="Google" id="ProtNLM"/>
    </source>
</evidence>
<evidence type="ECO:0000313" key="3">
    <source>
        <dbReference type="Proteomes" id="UP000308705"/>
    </source>
</evidence>
<sequence>MRPLLCAAALALTLAPTLAPLQPAAADTGDITCHGGSLNLTYDPGLTYRKTTTWMAGTGNLGVCSSARHPAITGGSIRVEGNLTTQCPGPIGPGYARIAITWNDGTKTTINQVLHRGDLTSYTVEGGTAHLTGRTTSNLIDLGAGCVLNGVTQTTATIDTLTTDHG</sequence>
<dbReference type="RefSeq" id="WP_137248712.1">
    <property type="nucleotide sequence ID" value="NZ_SZQA01000020.1"/>
</dbReference>
<organism evidence="2 3">
    <name type="scientific">Herbidospora galbida</name>
    <dbReference type="NCBI Taxonomy" id="2575442"/>
    <lineage>
        <taxon>Bacteria</taxon>
        <taxon>Bacillati</taxon>
        <taxon>Actinomycetota</taxon>
        <taxon>Actinomycetes</taxon>
        <taxon>Streptosporangiales</taxon>
        <taxon>Streptosporangiaceae</taxon>
        <taxon>Herbidospora</taxon>
    </lineage>
</organism>
<proteinExistence type="predicted"/>
<dbReference type="Proteomes" id="UP000308705">
    <property type="component" value="Unassembled WGS sequence"/>
</dbReference>
<keyword evidence="3" id="KW-1185">Reference proteome</keyword>
<protein>
    <recommendedName>
        <fullName evidence="4">Ig-like domain-containing protein</fullName>
    </recommendedName>
</protein>
<dbReference type="OrthoDB" id="3539778at2"/>
<accession>A0A4U3MBE3</accession>